<sequence>MGVMWAHIRQLVGCICLCVNSNFNVLFFSFMPGLTAKVFRTYNASITLQQQLRELHNPKDNVAEKLLSYNRANRAVAILCNHQRAPPKTFEQSMANQQAKKKAVQRCEEQEENKQIALRTSKLNYLGPRISSSIIYQCKSFSPPSPDSKIDFSWVGSLLKQFSKILAEAIDVPH</sequence>
<dbReference type="AlphaFoldDB" id="A0A8C2BC08"/>
<reference evidence="9" key="1">
    <citation type="submission" date="2025-08" db="UniProtKB">
        <authorList>
            <consortium name="Ensembl"/>
        </authorList>
    </citation>
    <scope>IDENTIFICATION</scope>
</reference>
<evidence type="ECO:0000256" key="6">
    <source>
        <dbReference type="ARBA" id="ARBA00023235"/>
    </source>
</evidence>
<dbReference type="EC" id="5.6.2.1" evidence="3"/>
<keyword evidence="5 7" id="KW-0238">DNA-binding</keyword>
<dbReference type="GO" id="GO:0003677">
    <property type="term" value="F:DNA binding"/>
    <property type="evidence" value="ECO:0007669"/>
    <property type="project" value="UniProtKB-UniRule"/>
</dbReference>
<dbReference type="PRINTS" id="PR00416">
    <property type="entry name" value="EUTPISMRASEI"/>
</dbReference>
<evidence type="ECO:0000256" key="7">
    <source>
        <dbReference type="PROSITE-ProRule" id="PRU01382"/>
    </source>
</evidence>
<comment type="catalytic activity">
    <reaction evidence="1 7">
        <text>ATP-independent breakage of single-stranded DNA, followed by passage and rejoining.</text>
        <dbReference type="EC" id="5.6.2.1"/>
    </reaction>
</comment>
<dbReference type="InterPro" id="IPR014727">
    <property type="entry name" value="TopoI_cat_a/b-sub_euk"/>
</dbReference>
<dbReference type="SUPFAM" id="SSF56349">
    <property type="entry name" value="DNA breaking-rejoining enzymes"/>
    <property type="match status" value="1"/>
</dbReference>
<evidence type="ECO:0000313" key="10">
    <source>
        <dbReference type="Proteomes" id="UP000694700"/>
    </source>
</evidence>
<dbReference type="GO" id="GO:0006265">
    <property type="term" value="P:DNA topological change"/>
    <property type="evidence" value="ECO:0007669"/>
    <property type="project" value="UniProtKB-UniRule"/>
</dbReference>
<dbReference type="Proteomes" id="UP000694700">
    <property type="component" value="Unplaced"/>
</dbReference>
<keyword evidence="6 7" id="KW-0413">Isomerase</keyword>
<evidence type="ECO:0000256" key="4">
    <source>
        <dbReference type="ARBA" id="ARBA00023029"/>
    </source>
</evidence>
<dbReference type="GO" id="GO:0005694">
    <property type="term" value="C:chromosome"/>
    <property type="evidence" value="ECO:0007669"/>
    <property type="project" value="InterPro"/>
</dbReference>
<dbReference type="InterPro" id="IPR001631">
    <property type="entry name" value="TopoI"/>
</dbReference>
<dbReference type="Gene3D" id="3.90.15.10">
    <property type="entry name" value="Topoisomerase I, Chain A, domain 3"/>
    <property type="match status" value="1"/>
</dbReference>
<evidence type="ECO:0000256" key="1">
    <source>
        <dbReference type="ARBA" id="ARBA00000213"/>
    </source>
</evidence>
<dbReference type="GO" id="GO:0006260">
    <property type="term" value="P:DNA replication"/>
    <property type="evidence" value="ECO:0007669"/>
    <property type="project" value="TreeGrafter"/>
</dbReference>
<dbReference type="GO" id="GO:0007059">
    <property type="term" value="P:chromosome segregation"/>
    <property type="evidence" value="ECO:0007669"/>
    <property type="project" value="TreeGrafter"/>
</dbReference>
<evidence type="ECO:0000256" key="5">
    <source>
        <dbReference type="ARBA" id="ARBA00023125"/>
    </source>
</evidence>
<dbReference type="PANTHER" id="PTHR10290">
    <property type="entry name" value="DNA TOPOISOMERASE I"/>
    <property type="match status" value="1"/>
</dbReference>
<dbReference type="PROSITE" id="PS52038">
    <property type="entry name" value="TOPO_IB_2"/>
    <property type="match status" value="1"/>
</dbReference>
<dbReference type="InterPro" id="IPR011010">
    <property type="entry name" value="DNA_brk_join_enz"/>
</dbReference>
<dbReference type="GO" id="GO:0003917">
    <property type="term" value="F:DNA topoisomerase type I (single strand cut, ATP-independent) activity"/>
    <property type="evidence" value="ECO:0007669"/>
    <property type="project" value="UniProtKB-UniRule"/>
</dbReference>
<keyword evidence="4 7" id="KW-0799">Topoisomerase</keyword>
<evidence type="ECO:0000256" key="2">
    <source>
        <dbReference type="ARBA" id="ARBA00006645"/>
    </source>
</evidence>
<dbReference type="PANTHER" id="PTHR10290:SF24">
    <property type="entry name" value="DNA TOPOISOMERASE I"/>
    <property type="match status" value="1"/>
</dbReference>
<comment type="similarity">
    <text evidence="2 7">Belongs to the type IB topoisomerase family.</text>
</comment>
<dbReference type="InterPro" id="IPR051062">
    <property type="entry name" value="Topoisomerase_IB"/>
</dbReference>
<accession>A0A8C2BC08</accession>
<organism evidence="9 10">
    <name type="scientific">Cyprinus carpio</name>
    <name type="common">Common carp</name>
    <dbReference type="NCBI Taxonomy" id="7962"/>
    <lineage>
        <taxon>Eukaryota</taxon>
        <taxon>Metazoa</taxon>
        <taxon>Chordata</taxon>
        <taxon>Craniata</taxon>
        <taxon>Vertebrata</taxon>
        <taxon>Euteleostomi</taxon>
        <taxon>Actinopterygii</taxon>
        <taxon>Neopterygii</taxon>
        <taxon>Teleostei</taxon>
        <taxon>Ostariophysi</taxon>
        <taxon>Cypriniformes</taxon>
        <taxon>Cyprinidae</taxon>
        <taxon>Cyprininae</taxon>
        <taxon>Cyprinus</taxon>
    </lineage>
</organism>
<feature type="domain" description="DNA topoisomerase I eukaryotic-type" evidence="8">
    <location>
        <begin position="1"/>
        <end position="142"/>
    </location>
</feature>
<dbReference type="Gene3D" id="1.10.132.10">
    <property type="match status" value="1"/>
</dbReference>
<evidence type="ECO:0000256" key="3">
    <source>
        <dbReference type="ARBA" id="ARBA00012891"/>
    </source>
</evidence>
<protein>
    <recommendedName>
        <fullName evidence="3">DNA topoisomerase</fullName>
        <ecNumber evidence="3">5.6.2.1</ecNumber>
    </recommendedName>
</protein>
<evidence type="ECO:0000259" key="8">
    <source>
        <dbReference type="SMART" id="SM00435"/>
    </source>
</evidence>
<name>A0A8C2BC08_CYPCA</name>
<dbReference type="InterPro" id="IPR013499">
    <property type="entry name" value="TopoI_euk"/>
</dbReference>
<dbReference type="GO" id="GO:0005730">
    <property type="term" value="C:nucleolus"/>
    <property type="evidence" value="ECO:0007669"/>
    <property type="project" value="TreeGrafter"/>
</dbReference>
<dbReference type="InterPro" id="IPR013500">
    <property type="entry name" value="TopoI_cat_euk"/>
</dbReference>
<dbReference type="Ensembl" id="ENSCCRT00015120518.1">
    <property type="protein sequence ID" value="ENSCCRP00015116818.1"/>
    <property type="gene ID" value="ENSCCRG00015046140.1"/>
</dbReference>
<dbReference type="SMART" id="SM00435">
    <property type="entry name" value="TOPEUc"/>
    <property type="match status" value="1"/>
</dbReference>
<proteinExistence type="inferred from homology"/>
<dbReference type="Pfam" id="PF01028">
    <property type="entry name" value="Topoisom_I"/>
    <property type="match status" value="1"/>
</dbReference>
<evidence type="ECO:0000313" key="9">
    <source>
        <dbReference type="Ensembl" id="ENSCCRP00015116818.1"/>
    </source>
</evidence>
<feature type="active site" description="O-(3'-phospho-DNA)-tyrosine intermediate" evidence="7">
    <location>
        <position position="125"/>
    </location>
</feature>
<dbReference type="InterPro" id="IPR014711">
    <property type="entry name" value="TopoI_cat_a-hlx-sub_euk"/>
</dbReference>